<dbReference type="Proteomes" id="UP001222027">
    <property type="component" value="Unassembled WGS sequence"/>
</dbReference>
<dbReference type="AlphaFoldDB" id="A0AAV8QBY0"/>
<sequence length="110" mass="12506">MYLHPNSVGLQRIRTPVAAQRQILRLPFEFGFFPRLEPSECGRRKGEKPWRRIGGLVDDFSSLEGAAAPGRDDDLNRSLQSSLHGATDWRWWSLRDQLLEALDFLGLGSV</sequence>
<gene>
    <name evidence="1" type="ORF">OPV22_030400</name>
</gene>
<keyword evidence="2" id="KW-1185">Reference proteome</keyword>
<evidence type="ECO:0000313" key="1">
    <source>
        <dbReference type="EMBL" id="KAJ8467848.1"/>
    </source>
</evidence>
<accession>A0AAV8QBY0</accession>
<evidence type="ECO:0000313" key="2">
    <source>
        <dbReference type="Proteomes" id="UP001222027"/>
    </source>
</evidence>
<reference evidence="1 2" key="1">
    <citation type="submission" date="2022-12" db="EMBL/GenBank/DDBJ databases">
        <title>Chromosome-scale assembly of the Ensete ventricosum genome.</title>
        <authorList>
            <person name="Dussert Y."/>
            <person name="Stocks J."/>
            <person name="Wendawek A."/>
            <person name="Woldeyes F."/>
            <person name="Nichols R.A."/>
            <person name="Borrell J.S."/>
        </authorList>
    </citation>
    <scope>NUCLEOTIDE SEQUENCE [LARGE SCALE GENOMIC DNA]</scope>
    <source>
        <strain evidence="2">cv. Maze</strain>
        <tissue evidence="1">Seeds</tissue>
    </source>
</reference>
<organism evidence="1 2">
    <name type="scientific">Ensete ventricosum</name>
    <name type="common">Abyssinian banana</name>
    <name type="synonym">Musa ensete</name>
    <dbReference type="NCBI Taxonomy" id="4639"/>
    <lineage>
        <taxon>Eukaryota</taxon>
        <taxon>Viridiplantae</taxon>
        <taxon>Streptophyta</taxon>
        <taxon>Embryophyta</taxon>
        <taxon>Tracheophyta</taxon>
        <taxon>Spermatophyta</taxon>
        <taxon>Magnoliopsida</taxon>
        <taxon>Liliopsida</taxon>
        <taxon>Zingiberales</taxon>
        <taxon>Musaceae</taxon>
        <taxon>Ensete</taxon>
    </lineage>
</organism>
<comment type="caution">
    <text evidence="1">The sequence shown here is derived from an EMBL/GenBank/DDBJ whole genome shotgun (WGS) entry which is preliminary data.</text>
</comment>
<protein>
    <submittedName>
        <fullName evidence="1">Uncharacterized protein</fullName>
    </submittedName>
</protein>
<name>A0AAV8QBY0_ENSVE</name>
<dbReference type="EMBL" id="JAQQAF010000008">
    <property type="protein sequence ID" value="KAJ8467848.1"/>
    <property type="molecule type" value="Genomic_DNA"/>
</dbReference>
<proteinExistence type="predicted"/>